<feature type="compositionally biased region" description="Acidic residues" evidence="9">
    <location>
        <begin position="516"/>
        <end position="537"/>
    </location>
</feature>
<feature type="region of interest" description="Disordered" evidence="9">
    <location>
        <begin position="110"/>
        <end position="145"/>
    </location>
</feature>
<evidence type="ECO:0000256" key="4">
    <source>
        <dbReference type="ARBA" id="ARBA00022801"/>
    </source>
</evidence>
<dbReference type="Pfam" id="PF00271">
    <property type="entry name" value="Helicase_C"/>
    <property type="match status" value="1"/>
</dbReference>
<dbReference type="InterPro" id="IPR044574">
    <property type="entry name" value="ARIP4-like"/>
</dbReference>
<dbReference type="PANTHER" id="PTHR45797">
    <property type="entry name" value="RAD54-LIKE"/>
    <property type="match status" value="1"/>
</dbReference>
<evidence type="ECO:0000256" key="2">
    <source>
        <dbReference type="ARBA" id="ARBA00007025"/>
    </source>
</evidence>
<evidence type="ECO:0000256" key="3">
    <source>
        <dbReference type="ARBA" id="ARBA00022741"/>
    </source>
</evidence>
<evidence type="ECO:0000259" key="10">
    <source>
        <dbReference type="PROSITE" id="PS51192"/>
    </source>
</evidence>
<evidence type="ECO:0000259" key="11">
    <source>
        <dbReference type="PROSITE" id="PS51194"/>
    </source>
</evidence>
<gene>
    <name evidence="12" type="ORF">QC762_702190</name>
</gene>
<dbReference type="InterPro" id="IPR038718">
    <property type="entry name" value="SNF2-like_sf"/>
</dbReference>
<name>A0ABR0G335_9PEZI</name>
<feature type="region of interest" description="Disordered" evidence="9">
    <location>
        <begin position="331"/>
        <end position="369"/>
    </location>
</feature>
<dbReference type="SUPFAM" id="SSF52540">
    <property type="entry name" value="P-loop containing nucleoside triphosphate hydrolases"/>
    <property type="match status" value="2"/>
</dbReference>
<comment type="caution">
    <text evidence="12">The sequence shown here is derived from an EMBL/GenBank/DDBJ whole genome shotgun (WGS) entry which is preliminary data.</text>
</comment>
<dbReference type="CDD" id="cd18793">
    <property type="entry name" value="SF2_C_SNF"/>
    <property type="match status" value="1"/>
</dbReference>
<evidence type="ECO:0000256" key="7">
    <source>
        <dbReference type="ARBA" id="ARBA00023125"/>
    </source>
</evidence>
<dbReference type="Gene3D" id="3.40.50.10810">
    <property type="entry name" value="Tandem AAA-ATPase domain"/>
    <property type="match status" value="1"/>
</dbReference>
<dbReference type="PANTHER" id="PTHR45797:SF1">
    <property type="entry name" value="HELICASE ARIP4"/>
    <property type="match status" value="1"/>
</dbReference>
<feature type="domain" description="Helicase C-terminal" evidence="11">
    <location>
        <begin position="1272"/>
        <end position="1429"/>
    </location>
</feature>
<feature type="compositionally biased region" description="Basic residues" evidence="9">
    <location>
        <begin position="821"/>
        <end position="830"/>
    </location>
</feature>
<dbReference type="Pfam" id="PF00176">
    <property type="entry name" value="SNF2-rel_dom"/>
    <property type="match status" value="1"/>
</dbReference>
<evidence type="ECO:0000256" key="6">
    <source>
        <dbReference type="ARBA" id="ARBA00022840"/>
    </source>
</evidence>
<proteinExistence type="inferred from homology"/>
<dbReference type="GeneID" id="87912987"/>
<keyword evidence="5" id="KW-0347">Helicase</keyword>
<feature type="region of interest" description="Disordered" evidence="9">
    <location>
        <begin position="495"/>
        <end position="537"/>
    </location>
</feature>
<dbReference type="InterPro" id="IPR000330">
    <property type="entry name" value="SNF2_N"/>
</dbReference>
<dbReference type="SMART" id="SM00487">
    <property type="entry name" value="DEXDc"/>
    <property type="match status" value="1"/>
</dbReference>
<feature type="region of interest" description="Disordered" evidence="9">
    <location>
        <begin position="815"/>
        <end position="836"/>
    </location>
</feature>
<dbReference type="InterPro" id="IPR056026">
    <property type="entry name" value="DUF7607"/>
</dbReference>
<dbReference type="InterPro" id="IPR001650">
    <property type="entry name" value="Helicase_C-like"/>
</dbReference>
<evidence type="ECO:0000256" key="8">
    <source>
        <dbReference type="ARBA" id="ARBA00023242"/>
    </source>
</evidence>
<keyword evidence="7" id="KW-0238">DNA-binding</keyword>
<feature type="compositionally biased region" description="Acidic residues" evidence="9">
    <location>
        <begin position="349"/>
        <end position="369"/>
    </location>
</feature>
<dbReference type="PROSITE" id="PS51192">
    <property type="entry name" value="HELICASE_ATP_BIND_1"/>
    <property type="match status" value="1"/>
</dbReference>
<feature type="compositionally biased region" description="Pro residues" evidence="9">
    <location>
        <begin position="1664"/>
        <end position="1679"/>
    </location>
</feature>
<dbReference type="InterPro" id="IPR049730">
    <property type="entry name" value="SNF2/RAD54-like_C"/>
</dbReference>
<feature type="region of interest" description="Disordered" evidence="9">
    <location>
        <begin position="1852"/>
        <end position="1930"/>
    </location>
</feature>
<keyword evidence="8" id="KW-0539">Nucleus</keyword>
<accession>A0ABR0G335</accession>
<evidence type="ECO:0000313" key="13">
    <source>
        <dbReference type="Proteomes" id="UP001323405"/>
    </source>
</evidence>
<feature type="region of interest" description="Disordered" evidence="9">
    <location>
        <begin position="191"/>
        <end position="232"/>
    </location>
</feature>
<evidence type="ECO:0000256" key="1">
    <source>
        <dbReference type="ARBA" id="ARBA00004123"/>
    </source>
</evidence>
<keyword evidence="13" id="KW-1185">Reference proteome</keyword>
<dbReference type="CDD" id="cd22541">
    <property type="entry name" value="SP5_N"/>
    <property type="match status" value="1"/>
</dbReference>
<dbReference type="PROSITE" id="PS51194">
    <property type="entry name" value="HELICASE_CTER"/>
    <property type="match status" value="1"/>
</dbReference>
<feature type="compositionally biased region" description="Polar residues" evidence="9">
    <location>
        <begin position="1634"/>
        <end position="1644"/>
    </location>
</feature>
<evidence type="ECO:0000256" key="9">
    <source>
        <dbReference type="SAM" id="MobiDB-lite"/>
    </source>
</evidence>
<keyword evidence="3" id="KW-0547">Nucleotide-binding</keyword>
<keyword evidence="4" id="KW-0378">Hydrolase</keyword>
<feature type="region of interest" description="Disordered" evidence="9">
    <location>
        <begin position="1627"/>
        <end position="1721"/>
    </location>
</feature>
<reference evidence="12 13" key="1">
    <citation type="journal article" date="2023" name="bioRxiv">
        <title>High-quality genome assemblies of four members of thePodospora anserinaspecies complex.</title>
        <authorList>
            <person name="Ament-Velasquez S.L."/>
            <person name="Vogan A.A."/>
            <person name="Wallerman O."/>
            <person name="Hartmann F."/>
            <person name="Gautier V."/>
            <person name="Silar P."/>
            <person name="Giraud T."/>
            <person name="Johannesson H."/>
        </authorList>
    </citation>
    <scope>NUCLEOTIDE SEQUENCE [LARGE SCALE GENOMIC DNA]</scope>
    <source>
        <strain evidence="12 13">CBS 415.72m</strain>
    </source>
</reference>
<sequence>MSDSSVVNMEGEDVHDPFLWDEEQLIQELCHSNRQWRARAPKRPLDLAALEAKLREGGVDGASFLTYPEEFGIHNMFAELGIKILPHQQFLQHIINELKESSAGYRDYIRQQDDGDDHGSTYIKREPHPPSSFEPPARGSPDAKPRLDMDRAMQAAIASQLGASGPSGVLSPALSPAVDLRIGGLGDINENPEDNSIAGSEPMDINSVSDNGSPAVVEQQPIAPEEPPRKKRRVAPTLISSEPMHAKPALAPTEGDAFTRLTTIFGYQAPPCWLDPGSLTPAEILSLNPSDEVDDNGDFAHGYHDHPPGRRRQVWGAMKRHYLSVRPQRTLEVPQDEREESPLPVFGQSDDEESMDSDEWEEYQQEEEERERMKALRQQEAASVLSNDKAQAVIADVIKELEARWVDEQQPKQDRRAHNIWESARRNPNREAYIKSIKKLKDEAAKRIPKFRKQILTEKWKSDEMLRKMASDYLEQSVFEKCYQCWLLGVLESPRRPPKPAALPRPMPRPKKQQELAEDEEDLASSDSETDDFLDDSDDKVMISNDLMEVEPISDFVQEPDTDMQDSSPGKIKTKLALAPSTPLGTKQADEVILIEDSPLISPTDGIPEFTDRLSLEKMGEMGTDYWAKANDAERLLAAILCQWTEQKRERLLKVVGPFGHKEIWEEHLKPAIDTNGTVARVGTTELLLCQLFDAFLECSAKRLARTTIRKITLRQLEQSAGVKFQTFYNHLKKLLVLFRTEKPHFGHTRSLAPTTPTKSPAVKTPIKSEPSQVAASEKPVEELVSQDSSEGGVPQDPADATLTLADEVEAVLPDEEVPLSKKKRKRKQKVNQEAKNLRVTTQQQLVEFGRRRRRLHEEIATNGIVPSTMARLIVNETKKDDEPLIFINAYTGSRIKDHQIDGVRFMWNQVVVSGQGCLLAHTMGLGKTMQVITLLVVIAEAAASSDPAVVEQIPEKLRRSRTLILCPSGLVDNWVDEVNMWAPEGSLGPVYKVDASLTAYVRVEVVKKWASGGGVLIVGYSLFGNLVEDEELEKLLQEKPNIVVGDETHLIKNQNTKRSRAAAHFHTKSRIAMTGSPLTNNVMDYYAMVNWVSPGYLSDIEEFRSRFGNPIKEGLYADSNPSAKRQARKLLVILKETMSPKVHRRDVQVLRDELPTKKEFIIMLPLTPLQRTLYEIYIERVNNPTVTGSDKSSAQVWSMVAKLGTVLAHPRIFKTVAERQKDAKGKAKSGKSEDEDELILPQDILSELLTPTTCRDIDNDAHSYKIVVLMFLLGEFRKVGDKALIFTQSIPALDFLESIFKRRQIGYQRLDGHTPINMRQASIKKFNSNDSADVYLISTKAGGVGLNIYGANRVIILDFKYSPTDEQQAIGRAYRLGQTKPVYVYWLMIGGTFEATIHKSAIFKTQLASRVIDKKNPAPYATRLKEYFVPPQTVDQEDLQDAYGQDTVLDALLNSAEVGPLVRKVTSTETFEKEETYELPPEDQEEAKKEVALALLRLTNPEAYEAEKLRLDRERYGWQPQPAVQSNTIGMINKGIGTAQPNLAHNSVLPRLRDNFGQMVPSSTTPIPIPGQYLQQYRQLGRLNTLGSAPVRPVLGAAPAPSFTLPNSDLQPVLGSGSFAKYPADGHALPSHATPSATPQVNPSLVAGPFGTQPVETLAASNPAPPHPAPRNTPPTPAQKPAASALAPPNKAPSPMSQKALSHAHVSGSQQPQSTTPSLIIPLPGTSASVIDSARPDLPDLRRIYQALCEEGKEVVFTPDAVMQGVEQALQEKGFSYKTFPARDKWQYLQKCCRLHARFAEAMLSGYIQPDQLATRERRDLQTMVTRLNGLAEDDFKREVWGSQVVRNNQAATVAQQKPRPSSKVKDESRVTKVKKDKVKKDKEKTSGSMPKRPRDSKGPKTPNIGPGPGGRQQPVRPGDSAASPFLID</sequence>
<evidence type="ECO:0000256" key="5">
    <source>
        <dbReference type="ARBA" id="ARBA00022806"/>
    </source>
</evidence>
<dbReference type="RefSeq" id="XP_062739090.1">
    <property type="nucleotide sequence ID" value="XM_062893080.1"/>
</dbReference>
<feature type="region of interest" description="Disordered" evidence="9">
    <location>
        <begin position="747"/>
        <end position="797"/>
    </location>
</feature>
<organism evidence="12 13">
    <name type="scientific">Podospora pseudocomata</name>
    <dbReference type="NCBI Taxonomy" id="2093779"/>
    <lineage>
        <taxon>Eukaryota</taxon>
        <taxon>Fungi</taxon>
        <taxon>Dikarya</taxon>
        <taxon>Ascomycota</taxon>
        <taxon>Pezizomycotina</taxon>
        <taxon>Sordariomycetes</taxon>
        <taxon>Sordariomycetidae</taxon>
        <taxon>Sordariales</taxon>
        <taxon>Podosporaceae</taxon>
        <taxon>Podospora</taxon>
    </lineage>
</organism>
<protein>
    <submittedName>
        <fullName evidence="12">Uncharacterized protein</fullName>
    </submittedName>
</protein>
<dbReference type="Proteomes" id="UP001323405">
    <property type="component" value="Unassembled WGS sequence"/>
</dbReference>
<dbReference type="InterPro" id="IPR014001">
    <property type="entry name" value="Helicase_ATP-bd"/>
</dbReference>
<dbReference type="SMART" id="SM00490">
    <property type="entry name" value="HELICc"/>
    <property type="match status" value="1"/>
</dbReference>
<comment type="similarity">
    <text evidence="2">Belongs to the SNF2/RAD54 helicase family.</text>
</comment>
<dbReference type="Pfam" id="PF24580">
    <property type="entry name" value="DUF7607"/>
    <property type="match status" value="1"/>
</dbReference>
<comment type="subcellular location">
    <subcellularLocation>
        <location evidence="1">Nucleus</location>
    </subcellularLocation>
</comment>
<feature type="compositionally biased region" description="Basic and acidic residues" evidence="9">
    <location>
        <begin position="110"/>
        <end position="128"/>
    </location>
</feature>
<dbReference type="InterPro" id="IPR027417">
    <property type="entry name" value="P-loop_NTPase"/>
</dbReference>
<keyword evidence="6" id="KW-0067">ATP-binding</keyword>
<feature type="compositionally biased region" description="Polar residues" evidence="9">
    <location>
        <begin position="1852"/>
        <end position="1861"/>
    </location>
</feature>
<evidence type="ECO:0000313" key="12">
    <source>
        <dbReference type="EMBL" id="KAK4650115.1"/>
    </source>
</evidence>
<dbReference type="Gene3D" id="3.40.50.300">
    <property type="entry name" value="P-loop containing nucleotide triphosphate hydrolases"/>
    <property type="match status" value="1"/>
</dbReference>
<dbReference type="EMBL" id="JAFFHA010000009">
    <property type="protein sequence ID" value="KAK4650115.1"/>
    <property type="molecule type" value="Genomic_DNA"/>
</dbReference>
<feature type="compositionally biased region" description="Low complexity" evidence="9">
    <location>
        <begin position="1710"/>
        <end position="1719"/>
    </location>
</feature>
<feature type="domain" description="Helicase ATP-binding" evidence="10">
    <location>
        <begin position="909"/>
        <end position="1096"/>
    </location>
</feature>